<dbReference type="EMBL" id="SODD01000003">
    <property type="protein sequence ID" value="TDW25733.1"/>
    <property type="molecule type" value="Genomic_DNA"/>
</dbReference>
<dbReference type="RefSeq" id="WP_134167769.1">
    <property type="nucleotide sequence ID" value="NZ_SODD01000003.1"/>
</dbReference>
<evidence type="ECO:0008006" key="4">
    <source>
        <dbReference type="Google" id="ProtNLM"/>
    </source>
</evidence>
<keyword evidence="1" id="KW-0472">Membrane</keyword>
<protein>
    <recommendedName>
        <fullName evidence="4">CXXC-20-CXXC protein</fullName>
    </recommendedName>
</protein>
<evidence type="ECO:0000256" key="1">
    <source>
        <dbReference type="SAM" id="Phobius"/>
    </source>
</evidence>
<name>A0A4R8A5Q8_9FIRM</name>
<reference evidence="2 3" key="1">
    <citation type="submission" date="2019-03" db="EMBL/GenBank/DDBJ databases">
        <title>Genomic Encyclopedia of Type Strains, Phase IV (KMG-IV): sequencing the most valuable type-strain genomes for metagenomic binning, comparative biology and taxonomic classification.</title>
        <authorList>
            <person name="Goeker M."/>
        </authorList>
    </citation>
    <scope>NUCLEOTIDE SEQUENCE [LARGE SCALE GENOMIC DNA]</scope>
    <source>
        <strain evidence="2 3">DSM 28867</strain>
    </source>
</reference>
<feature type="transmembrane region" description="Helical" evidence="1">
    <location>
        <begin position="67"/>
        <end position="92"/>
    </location>
</feature>
<dbReference type="Proteomes" id="UP000294743">
    <property type="component" value="Unassembled WGS sequence"/>
</dbReference>
<comment type="caution">
    <text evidence="2">The sequence shown here is derived from an EMBL/GenBank/DDBJ whole genome shotgun (WGS) entry which is preliminary data.</text>
</comment>
<organism evidence="2 3">
    <name type="scientific">Breznakia blatticola</name>
    <dbReference type="NCBI Taxonomy" id="1754012"/>
    <lineage>
        <taxon>Bacteria</taxon>
        <taxon>Bacillati</taxon>
        <taxon>Bacillota</taxon>
        <taxon>Erysipelotrichia</taxon>
        <taxon>Erysipelotrichales</taxon>
        <taxon>Erysipelotrichaceae</taxon>
        <taxon>Breznakia</taxon>
    </lineage>
</organism>
<keyword evidence="1" id="KW-0812">Transmembrane</keyword>
<gene>
    <name evidence="2" type="ORF">EDD63_10320</name>
</gene>
<evidence type="ECO:0000313" key="2">
    <source>
        <dbReference type="EMBL" id="TDW25733.1"/>
    </source>
</evidence>
<dbReference type="AlphaFoldDB" id="A0A4R8A5Q8"/>
<proteinExistence type="predicted"/>
<sequence>MKIQTCEVCQKEIQTKKKIMFAHIRCEHCRAEYELKSEAWRWYILFPFVSVIFAMFISINILKTDDIFLKMIIILGSAGIMYRILCYLGFYFHFLCYQLRKKG</sequence>
<keyword evidence="3" id="KW-1185">Reference proteome</keyword>
<evidence type="ECO:0000313" key="3">
    <source>
        <dbReference type="Proteomes" id="UP000294743"/>
    </source>
</evidence>
<dbReference type="OrthoDB" id="1645620at2"/>
<keyword evidence="1" id="KW-1133">Transmembrane helix</keyword>
<accession>A0A4R8A5Q8</accession>
<feature type="transmembrane region" description="Helical" evidence="1">
    <location>
        <begin position="40"/>
        <end position="61"/>
    </location>
</feature>